<evidence type="ECO:0000313" key="2">
    <source>
        <dbReference type="Proteomes" id="UP000644610"/>
    </source>
</evidence>
<accession>A0A8J3XR37</accession>
<name>A0A8J3XR37_9ACTN</name>
<keyword evidence="2" id="KW-1185">Reference proteome</keyword>
<dbReference type="RefSeq" id="WP_203979503.1">
    <property type="nucleotide sequence ID" value="NZ_BAAAKY010000004.1"/>
</dbReference>
<reference evidence="1" key="1">
    <citation type="submission" date="2021-01" db="EMBL/GenBank/DDBJ databases">
        <title>Whole genome shotgun sequence of Planotetraspora silvatica NBRC 100141.</title>
        <authorList>
            <person name="Komaki H."/>
            <person name="Tamura T."/>
        </authorList>
    </citation>
    <scope>NUCLEOTIDE SEQUENCE</scope>
    <source>
        <strain evidence="1">NBRC 100141</strain>
    </source>
</reference>
<dbReference type="EMBL" id="BOOQ01000047">
    <property type="protein sequence ID" value="GII49999.1"/>
    <property type="molecule type" value="Genomic_DNA"/>
</dbReference>
<dbReference type="Proteomes" id="UP000644610">
    <property type="component" value="Unassembled WGS sequence"/>
</dbReference>
<gene>
    <name evidence="1" type="ORF">Psi02_64230</name>
</gene>
<comment type="caution">
    <text evidence="1">The sequence shown here is derived from an EMBL/GenBank/DDBJ whole genome shotgun (WGS) entry which is preliminary data.</text>
</comment>
<organism evidence="1 2">
    <name type="scientific">Planotetraspora silvatica</name>
    <dbReference type="NCBI Taxonomy" id="234614"/>
    <lineage>
        <taxon>Bacteria</taxon>
        <taxon>Bacillati</taxon>
        <taxon>Actinomycetota</taxon>
        <taxon>Actinomycetes</taxon>
        <taxon>Streptosporangiales</taxon>
        <taxon>Streptosporangiaceae</taxon>
        <taxon>Planotetraspora</taxon>
    </lineage>
</organism>
<dbReference type="AlphaFoldDB" id="A0A8J3XR37"/>
<evidence type="ECO:0000313" key="1">
    <source>
        <dbReference type="EMBL" id="GII49999.1"/>
    </source>
</evidence>
<proteinExistence type="predicted"/>
<sequence>MADYDIPSDLLDLQRAYFAADQRVQESGEGFPSAIDIANQEAEISDEQRSALIEARAARLDLVSELYRHPWFDTVDNTHEARMALRKAARATG</sequence>
<protein>
    <submittedName>
        <fullName evidence="1">Uncharacterized protein</fullName>
    </submittedName>
</protein>